<evidence type="ECO:0000313" key="18">
    <source>
        <dbReference type="Ensembl" id="ENSBIXP00000000027.1"/>
    </source>
</evidence>
<keyword evidence="14" id="KW-0539">Nucleus</keyword>
<reference evidence="18 19" key="1">
    <citation type="submission" date="2018-11" db="EMBL/GenBank/DDBJ databases">
        <title>Haplotype-resolved cattle genomes.</title>
        <authorList>
            <person name="Low W.Y."/>
            <person name="Tearle R."/>
            <person name="Bickhart D.M."/>
            <person name="Rosen B.D."/>
            <person name="Koren S."/>
            <person name="Rhie A."/>
            <person name="Hiendleder S."/>
            <person name="Phillippy A.M."/>
            <person name="Smith T.P.L."/>
            <person name="Williams J.L."/>
        </authorList>
    </citation>
    <scope>NUCLEOTIDE SEQUENCE [LARGE SCALE GENOMIC DNA]</scope>
</reference>
<dbReference type="InterPro" id="IPR004031">
    <property type="entry name" value="PMP22/EMP/MP20/Claudin"/>
</dbReference>
<feature type="transmembrane region" description="Helical" evidence="16">
    <location>
        <begin position="209"/>
        <end position="230"/>
    </location>
</feature>
<evidence type="ECO:0000256" key="6">
    <source>
        <dbReference type="ARBA" id="ARBA00006864"/>
    </source>
</evidence>
<reference evidence="18" key="3">
    <citation type="submission" date="2025-09" db="UniProtKB">
        <authorList>
            <consortium name="Ensembl"/>
        </authorList>
    </citation>
    <scope>IDENTIFICATION</scope>
</reference>
<dbReference type="Gene3D" id="1.20.140.150">
    <property type="match status" value="1"/>
</dbReference>
<evidence type="ECO:0000256" key="9">
    <source>
        <dbReference type="ARBA" id="ARBA00022490"/>
    </source>
</evidence>
<evidence type="ECO:0000313" key="19">
    <source>
        <dbReference type="Proteomes" id="UP000314981"/>
    </source>
</evidence>
<dbReference type="InterPro" id="IPR004032">
    <property type="entry name" value="PMP22_EMP_MP20"/>
</dbReference>
<comment type="subunit">
    <text evidence="15">Interacts with PTK2; regulates PTK2 activation and localization. Interacts with ITGB3; regulates the levels of the heterodimer ITGA5-ITGB3 integrin surface expression. Interacts with P2RX7 (via C-terminus). Interacts with ITGB1; the interaction may be direct or indirect and ITGB1 has a heterodimer form.</text>
</comment>
<feature type="transmembrane region" description="Helical" evidence="16">
    <location>
        <begin position="253"/>
        <end position="277"/>
    </location>
</feature>
<dbReference type="GO" id="GO:0016324">
    <property type="term" value="C:apical plasma membrane"/>
    <property type="evidence" value="ECO:0007669"/>
    <property type="project" value="UniProtKB-SubCell"/>
</dbReference>
<keyword evidence="9" id="KW-0963">Cytoplasm</keyword>
<comment type="function">
    <text evidence="16">Functions as a key regulator of cell membrane composition by regulating proteins surface expression. Also, plays a role in regulation of processes including cell migration, cell proliferation, cell contraction and cell adhesion.</text>
</comment>
<dbReference type="InterPro" id="IPR050579">
    <property type="entry name" value="PMP-22/EMP/MP20-like"/>
</dbReference>
<name>A0A4W2C190_BOBOX</name>
<keyword evidence="11 16" id="KW-1133">Transmembrane helix</keyword>
<dbReference type="FunFam" id="1.20.140.150:FF:000023">
    <property type="entry name" value="Epithelial membrane protein 2"/>
    <property type="match status" value="1"/>
</dbReference>
<evidence type="ECO:0000256" key="2">
    <source>
        <dbReference type="ARBA" id="ARBA00004221"/>
    </source>
</evidence>
<proteinExistence type="inferred from homology"/>
<keyword evidence="8" id="KW-1003">Cell membrane</keyword>
<dbReference type="GO" id="GO:0001952">
    <property type="term" value="P:regulation of cell-matrix adhesion"/>
    <property type="evidence" value="ECO:0007669"/>
    <property type="project" value="TreeGrafter"/>
</dbReference>
<feature type="compositionally biased region" description="Basic and acidic residues" evidence="17">
    <location>
        <begin position="1"/>
        <end position="17"/>
    </location>
</feature>
<dbReference type="PANTHER" id="PTHR10671">
    <property type="entry name" value="EPITHELIAL MEMBRANE PROTEIN-RELATED"/>
    <property type="match status" value="1"/>
</dbReference>
<feature type="transmembrane region" description="Helical" evidence="16">
    <location>
        <begin position="177"/>
        <end position="197"/>
    </location>
</feature>
<feature type="compositionally biased region" description="Gly residues" evidence="17">
    <location>
        <begin position="48"/>
        <end position="59"/>
    </location>
</feature>
<dbReference type="GO" id="GO:2001046">
    <property type="term" value="P:positive regulation of integrin-mediated signaling pathway"/>
    <property type="evidence" value="ECO:0007669"/>
    <property type="project" value="TreeGrafter"/>
</dbReference>
<protein>
    <recommendedName>
        <fullName evidence="7 16">Epithelial membrane protein 2</fullName>
    </recommendedName>
</protein>
<keyword evidence="13 16" id="KW-0472">Membrane</keyword>
<evidence type="ECO:0000256" key="15">
    <source>
        <dbReference type="ARBA" id="ARBA00046690"/>
    </source>
</evidence>
<keyword evidence="12" id="KW-0333">Golgi apparatus</keyword>
<dbReference type="STRING" id="30522.A0A4W2C190"/>
<evidence type="ECO:0000256" key="13">
    <source>
        <dbReference type="ARBA" id="ARBA00023136"/>
    </source>
</evidence>
<dbReference type="GO" id="GO:0045121">
    <property type="term" value="C:membrane raft"/>
    <property type="evidence" value="ECO:0007669"/>
    <property type="project" value="UniProtKB-SubCell"/>
</dbReference>
<dbReference type="Proteomes" id="UP000314981">
    <property type="component" value="Chromosome 25"/>
</dbReference>
<comment type="caution">
    <text evidence="16">Lacks conserved residue(s) required for the propagation of feature annotation.</text>
</comment>
<comment type="similarity">
    <text evidence="6 16">Belongs to the PMP-22/EMP/MP20 family.</text>
</comment>
<evidence type="ECO:0000256" key="14">
    <source>
        <dbReference type="ARBA" id="ARBA00023242"/>
    </source>
</evidence>
<evidence type="ECO:0000256" key="16">
    <source>
        <dbReference type="RuleBase" id="RU363088"/>
    </source>
</evidence>
<keyword evidence="10 16" id="KW-0812">Transmembrane</keyword>
<evidence type="ECO:0000256" key="1">
    <source>
        <dbReference type="ARBA" id="ARBA00004123"/>
    </source>
</evidence>
<evidence type="ECO:0000256" key="3">
    <source>
        <dbReference type="ARBA" id="ARBA00004285"/>
    </source>
</evidence>
<dbReference type="Ensembl" id="ENSBIXT00000053976.1">
    <property type="protein sequence ID" value="ENSBIXP00000000027.1"/>
    <property type="gene ID" value="ENSBIXG00000030355.1"/>
</dbReference>
<accession>A0A4W2C190</accession>
<dbReference type="GO" id="GO:0007155">
    <property type="term" value="P:cell adhesion"/>
    <property type="evidence" value="ECO:0007669"/>
    <property type="project" value="TreeGrafter"/>
</dbReference>
<evidence type="ECO:0000256" key="11">
    <source>
        <dbReference type="ARBA" id="ARBA00022989"/>
    </source>
</evidence>
<dbReference type="GO" id="GO:0005634">
    <property type="term" value="C:nucleus"/>
    <property type="evidence" value="ECO:0007669"/>
    <property type="project" value="UniProtKB-SubCell"/>
</dbReference>
<dbReference type="GO" id="GO:0048471">
    <property type="term" value="C:perinuclear region of cytoplasm"/>
    <property type="evidence" value="ECO:0007669"/>
    <property type="project" value="UniProtKB-SubCell"/>
</dbReference>
<reference evidence="18" key="2">
    <citation type="submission" date="2025-08" db="UniProtKB">
        <authorList>
            <consortium name="Ensembl"/>
        </authorList>
    </citation>
    <scope>IDENTIFICATION</scope>
</reference>
<feature type="region of interest" description="Disordered" evidence="17">
    <location>
        <begin position="1"/>
        <end position="138"/>
    </location>
</feature>
<dbReference type="GO" id="GO:0000139">
    <property type="term" value="C:Golgi membrane"/>
    <property type="evidence" value="ECO:0007669"/>
    <property type="project" value="UniProtKB-SubCell"/>
</dbReference>
<comment type="subcellular location">
    <subcellularLocation>
        <location evidence="2">Apical cell membrane</location>
    </subcellularLocation>
    <subcellularLocation>
        <location evidence="4">Cytoplasm</location>
        <location evidence="4">Perinuclear region</location>
    </subcellularLocation>
    <subcellularLocation>
        <location evidence="5">Golgi apparatus membrane</location>
        <topology evidence="5">Multi-pass membrane protein</topology>
    </subcellularLocation>
    <subcellularLocation>
        <location evidence="3">Membrane raft</location>
    </subcellularLocation>
    <subcellularLocation>
        <location evidence="16">Membrane</location>
        <topology evidence="16">Multi-pass membrane protein</topology>
    </subcellularLocation>
    <subcellularLocation>
        <location evidence="1">Nucleus</location>
    </subcellularLocation>
</comment>
<dbReference type="Pfam" id="PF00822">
    <property type="entry name" value="PMP22_Claudin"/>
    <property type="match status" value="1"/>
</dbReference>
<dbReference type="PRINTS" id="PR01455">
    <property type="entry name" value="EPMEMPROT2"/>
</dbReference>
<dbReference type="AlphaFoldDB" id="A0A4W2C190"/>
<dbReference type="PRINTS" id="PR01453">
    <property type="entry name" value="EPMEMFAMILY"/>
</dbReference>
<dbReference type="PANTHER" id="PTHR10671:SF32">
    <property type="entry name" value="EPITHELIAL MEMBRANE PROTEIN 2"/>
    <property type="match status" value="1"/>
</dbReference>
<evidence type="ECO:0000256" key="12">
    <source>
        <dbReference type="ARBA" id="ARBA00023034"/>
    </source>
</evidence>
<dbReference type="InterPro" id="IPR003933">
    <property type="entry name" value="EMP-2"/>
</dbReference>
<dbReference type="PROSITE" id="PS01222">
    <property type="entry name" value="PMP22_2"/>
    <property type="match status" value="1"/>
</dbReference>
<evidence type="ECO:0000256" key="17">
    <source>
        <dbReference type="SAM" id="MobiDB-lite"/>
    </source>
</evidence>
<evidence type="ECO:0000256" key="5">
    <source>
        <dbReference type="ARBA" id="ARBA00004653"/>
    </source>
</evidence>
<feature type="compositionally biased region" description="Basic and acidic residues" evidence="17">
    <location>
        <begin position="103"/>
        <end position="112"/>
    </location>
</feature>
<dbReference type="GO" id="GO:0019901">
    <property type="term" value="F:protein kinase binding"/>
    <property type="evidence" value="ECO:0007669"/>
    <property type="project" value="TreeGrafter"/>
</dbReference>
<evidence type="ECO:0000256" key="4">
    <source>
        <dbReference type="ARBA" id="ARBA00004556"/>
    </source>
</evidence>
<evidence type="ECO:0000256" key="7">
    <source>
        <dbReference type="ARBA" id="ARBA00013552"/>
    </source>
</evidence>
<keyword evidence="19" id="KW-1185">Reference proteome</keyword>
<sequence>GRERGEDGQGWREKGECSAESLRAPTPSFLPPHPHPATSSAPNWPKGSQGGGLGLGSLPGSGLPLPGPPPASRGPSPSALPAPDITPREAGSGKEGNVGRRLGASEREEGERAVPAQSFKTARRPRLAPQPVGRSSRPRPAWWVGEEFFADIWKVCVNNTNCTELNDSVQDFSTVQAVQATMILSTILCCIAFLIFLLQLFRLKQGERFVLTSIIQLMACLCVMIAASIYTDRRKDIHEKNEELYAQTSGGSFGYSFILAWVAFAFTFISGLMYLILRKRK</sequence>
<evidence type="ECO:0000256" key="10">
    <source>
        <dbReference type="ARBA" id="ARBA00022692"/>
    </source>
</evidence>
<feature type="compositionally biased region" description="Low complexity" evidence="17">
    <location>
        <begin position="73"/>
        <end position="83"/>
    </location>
</feature>
<organism evidence="18 19">
    <name type="scientific">Bos indicus x Bos taurus</name>
    <name type="common">Hybrid cattle</name>
    <dbReference type="NCBI Taxonomy" id="30522"/>
    <lineage>
        <taxon>Eukaryota</taxon>
        <taxon>Metazoa</taxon>
        <taxon>Chordata</taxon>
        <taxon>Craniata</taxon>
        <taxon>Vertebrata</taxon>
        <taxon>Euteleostomi</taxon>
        <taxon>Mammalia</taxon>
        <taxon>Eutheria</taxon>
        <taxon>Laurasiatheria</taxon>
        <taxon>Artiodactyla</taxon>
        <taxon>Ruminantia</taxon>
        <taxon>Pecora</taxon>
        <taxon>Bovidae</taxon>
        <taxon>Bovinae</taxon>
        <taxon>Bos</taxon>
    </lineage>
</organism>
<evidence type="ECO:0000256" key="8">
    <source>
        <dbReference type="ARBA" id="ARBA00022475"/>
    </source>
</evidence>